<dbReference type="GO" id="GO:0000287">
    <property type="term" value="F:magnesium ion binding"/>
    <property type="evidence" value="ECO:0007669"/>
    <property type="project" value="UniProtKB-UniRule"/>
</dbReference>
<dbReference type="Pfam" id="PF14681">
    <property type="entry name" value="UPRTase"/>
    <property type="match status" value="1"/>
</dbReference>
<evidence type="ECO:0000256" key="8">
    <source>
        <dbReference type="ARBA" id="ARBA00022842"/>
    </source>
</evidence>
<dbReference type="Proteomes" id="UP000321425">
    <property type="component" value="Unassembled WGS sequence"/>
</dbReference>
<dbReference type="NCBIfam" id="TIGR01091">
    <property type="entry name" value="upp"/>
    <property type="match status" value="1"/>
</dbReference>
<dbReference type="CDD" id="cd06223">
    <property type="entry name" value="PRTases_typeI"/>
    <property type="match status" value="1"/>
</dbReference>
<keyword evidence="5 15" id="KW-0328">Glycosyltransferase</keyword>
<evidence type="ECO:0000256" key="6">
    <source>
        <dbReference type="ARBA" id="ARBA00022679"/>
    </source>
</evidence>
<organism evidence="18 19">
    <name type="scientific">Alkalibacterium putridalgicola</name>
    <dbReference type="NCBI Taxonomy" id="426703"/>
    <lineage>
        <taxon>Bacteria</taxon>
        <taxon>Bacillati</taxon>
        <taxon>Bacillota</taxon>
        <taxon>Bacilli</taxon>
        <taxon>Lactobacillales</taxon>
        <taxon>Carnobacteriaceae</taxon>
        <taxon>Alkalibacterium</taxon>
    </lineage>
</organism>
<dbReference type="PANTHER" id="PTHR32315">
    <property type="entry name" value="ADENINE PHOSPHORIBOSYLTRANSFERASE"/>
    <property type="match status" value="1"/>
</dbReference>
<comment type="cofactor">
    <cofactor evidence="15">
        <name>Mg(2+)</name>
        <dbReference type="ChEBI" id="CHEBI:18420"/>
    </cofactor>
    <text evidence="15">Binds 1 Mg(2+) ion per subunit. The magnesium is bound as Mg-PRPP.</text>
</comment>
<feature type="binding site" evidence="15">
    <location>
        <position position="195"/>
    </location>
    <ligand>
        <name>uracil</name>
        <dbReference type="ChEBI" id="CHEBI:17568"/>
    </ligand>
</feature>
<evidence type="ECO:0000256" key="9">
    <source>
        <dbReference type="ARBA" id="ARBA00023134"/>
    </source>
</evidence>
<dbReference type="InterPro" id="IPR029057">
    <property type="entry name" value="PRTase-like"/>
</dbReference>
<dbReference type="EMBL" id="BJUX01000004">
    <property type="protein sequence ID" value="GEK88497.1"/>
    <property type="molecule type" value="Genomic_DNA"/>
</dbReference>
<dbReference type="OrthoDB" id="9781675at2"/>
<evidence type="ECO:0000313" key="18">
    <source>
        <dbReference type="EMBL" id="SEL99824.1"/>
    </source>
</evidence>
<evidence type="ECO:0000256" key="13">
    <source>
        <dbReference type="ARBA" id="ARBA00072146"/>
    </source>
</evidence>
<feature type="domain" description="Phosphoribosyltransferase" evidence="16">
    <location>
        <begin position="7"/>
        <end position="209"/>
    </location>
</feature>
<feature type="binding site" evidence="15">
    <location>
        <position position="105"/>
    </location>
    <ligand>
        <name>5-phospho-alpha-D-ribose 1-diphosphate</name>
        <dbReference type="ChEBI" id="CHEBI:58017"/>
    </ligand>
</feature>
<keyword evidence="6 15" id="KW-0808">Transferase</keyword>
<dbReference type="EMBL" id="FOBL01000019">
    <property type="protein sequence ID" value="SEL99824.1"/>
    <property type="molecule type" value="Genomic_DNA"/>
</dbReference>
<name>A0A1H7USM8_9LACT</name>
<dbReference type="GO" id="GO:0006223">
    <property type="term" value="P:uracil salvage"/>
    <property type="evidence" value="ECO:0007669"/>
    <property type="project" value="InterPro"/>
</dbReference>
<evidence type="ECO:0000256" key="2">
    <source>
        <dbReference type="ARBA" id="ARBA00009516"/>
    </source>
</evidence>
<evidence type="ECO:0000256" key="7">
    <source>
        <dbReference type="ARBA" id="ARBA00022741"/>
    </source>
</evidence>
<evidence type="ECO:0000256" key="3">
    <source>
        <dbReference type="ARBA" id="ARBA00011894"/>
    </source>
</evidence>
<dbReference type="STRING" id="426703.SAMN04488100_11941"/>
<protein>
    <recommendedName>
        <fullName evidence="13 15">Uracil phosphoribosyltransferase</fullName>
        <ecNumber evidence="3 15">2.4.2.9</ecNumber>
    </recommendedName>
    <alternativeName>
        <fullName evidence="10 15">UMP pyrophosphorylase</fullName>
    </alternativeName>
    <alternativeName>
        <fullName evidence="14 15">UPRTase</fullName>
    </alternativeName>
</protein>
<dbReference type="InterPro" id="IPR005765">
    <property type="entry name" value="UPRT"/>
</dbReference>
<dbReference type="EC" id="2.4.2.9" evidence="3 15"/>
<keyword evidence="20" id="KW-1185">Reference proteome</keyword>
<evidence type="ECO:0000313" key="17">
    <source>
        <dbReference type="EMBL" id="GEK88497.1"/>
    </source>
</evidence>
<evidence type="ECO:0000256" key="1">
    <source>
        <dbReference type="ARBA" id="ARBA00005180"/>
    </source>
</evidence>
<dbReference type="PANTHER" id="PTHR32315:SF4">
    <property type="entry name" value="URACIL PHOSPHORIBOSYLTRANSFERASE, CHLOROPLASTIC"/>
    <property type="match status" value="1"/>
</dbReference>
<comment type="function">
    <text evidence="12 15">Catalyzes the conversion of uracil and 5-phospho-alpha-D-ribose 1-diphosphate (PRPP) to UMP and diphosphate.</text>
</comment>
<gene>
    <name evidence="15 17" type="primary">upp</name>
    <name evidence="17" type="ORF">APU01nite_05360</name>
    <name evidence="18" type="ORF">SAMN04488100_11941</name>
</gene>
<feature type="binding site" evidence="15">
    <location>
        <position position="80"/>
    </location>
    <ligand>
        <name>5-phospho-alpha-D-ribose 1-diphosphate</name>
        <dbReference type="ChEBI" id="CHEBI:58017"/>
    </ligand>
</feature>
<keyword evidence="9 15" id="KW-0342">GTP-binding</keyword>
<keyword evidence="4 15" id="KW-0021">Allosteric enzyme</keyword>
<evidence type="ECO:0000256" key="14">
    <source>
        <dbReference type="ARBA" id="ARBA00079807"/>
    </source>
</evidence>
<comment type="similarity">
    <text evidence="2 15">Belongs to the UPRTase family.</text>
</comment>
<evidence type="ECO:0000256" key="5">
    <source>
        <dbReference type="ARBA" id="ARBA00022676"/>
    </source>
</evidence>
<dbReference type="RefSeq" id="WP_091488555.1">
    <property type="nucleotide sequence ID" value="NZ_BJUX01000004.1"/>
</dbReference>
<comment type="activity regulation">
    <text evidence="15">Allosterically activated by GTP.</text>
</comment>
<feature type="binding site" evidence="15">
    <location>
        <begin position="200"/>
        <end position="202"/>
    </location>
    <ligand>
        <name>uracil</name>
        <dbReference type="ChEBI" id="CHEBI:17568"/>
    </ligand>
</feature>
<dbReference type="SUPFAM" id="SSF53271">
    <property type="entry name" value="PRTase-like"/>
    <property type="match status" value="1"/>
</dbReference>
<evidence type="ECO:0000256" key="11">
    <source>
        <dbReference type="ARBA" id="ARBA00052919"/>
    </source>
</evidence>
<dbReference type="GO" id="GO:0005737">
    <property type="term" value="C:cytoplasm"/>
    <property type="evidence" value="ECO:0007669"/>
    <property type="project" value="UniProtKB-ARBA"/>
</dbReference>
<reference evidence="17 20" key="2">
    <citation type="submission" date="2019-07" db="EMBL/GenBank/DDBJ databases">
        <title>Whole genome shotgun sequence of Alkalibacterium putridalgicola NBRC 103243.</title>
        <authorList>
            <person name="Hosoyama A."/>
            <person name="Uohara A."/>
            <person name="Ohji S."/>
            <person name="Ichikawa N."/>
        </authorList>
    </citation>
    <scope>NUCLEOTIDE SEQUENCE [LARGE SCALE GENOMIC DNA]</scope>
    <source>
        <strain evidence="17 20">NBRC 103243</strain>
    </source>
</reference>
<feature type="binding site" evidence="15">
    <location>
        <position position="201"/>
    </location>
    <ligand>
        <name>5-phospho-alpha-D-ribose 1-diphosphate</name>
        <dbReference type="ChEBI" id="CHEBI:58017"/>
    </ligand>
</feature>
<dbReference type="GO" id="GO:0044206">
    <property type="term" value="P:UMP salvage"/>
    <property type="evidence" value="ECO:0007669"/>
    <property type="project" value="UniProtKB-UniRule"/>
</dbReference>
<evidence type="ECO:0000256" key="12">
    <source>
        <dbReference type="ARBA" id="ARBA00056901"/>
    </source>
</evidence>
<dbReference type="UniPathway" id="UPA00574">
    <property type="reaction ID" value="UER00636"/>
</dbReference>
<comment type="pathway">
    <text evidence="1 15">Pyrimidine metabolism; UMP biosynthesis via salvage pathway; UMP from uracil: step 1/1.</text>
</comment>
<reference evidence="18 19" key="1">
    <citation type="submission" date="2016-10" db="EMBL/GenBank/DDBJ databases">
        <authorList>
            <person name="de Groot N.N."/>
        </authorList>
    </citation>
    <scope>NUCLEOTIDE SEQUENCE [LARGE SCALE GENOMIC DNA]</scope>
    <source>
        <strain evidence="18 19">DSM 19182</strain>
    </source>
</reference>
<dbReference type="NCBIfam" id="NF001097">
    <property type="entry name" value="PRK00129.1"/>
    <property type="match status" value="1"/>
</dbReference>
<dbReference type="Gene3D" id="3.40.50.2020">
    <property type="match status" value="1"/>
</dbReference>
<evidence type="ECO:0000313" key="20">
    <source>
        <dbReference type="Proteomes" id="UP000321425"/>
    </source>
</evidence>
<dbReference type="HAMAP" id="MF_01218_B">
    <property type="entry name" value="Upp_B"/>
    <property type="match status" value="1"/>
</dbReference>
<keyword evidence="7 15" id="KW-0547">Nucleotide-binding</keyword>
<dbReference type="FunFam" id="3.40.50.2020:FF:000003">
    <property type="entry name" value="Uracil phosphoribosyltransferase"/>
    <property type="match status" value="1"/>
</dbReference>
<feature type="binding site" evidence="15">
    <location>
        <begin position="132"/>
        <end position="140"/>
    </location>
    <ligand>
        <name>5-phospho-alpha-D-ribose 1-diphosphate</name>
        <dbReference type="ChEBI" id="CHEBI:58017"/>
    </ligand>
</feature>
<proteinExistence type="inferred from homology"/>
<comment type="catalytic activity">
    <reaction evidence="11 15">
        <text>UMP + diphosphate = 5-phospho-alpha-D-ribose 1-diphosphate + uracil</text>
        <dbReference type="Rhea" id="RHEA:13017"/>
        <dbReference type="ChEBI" id="CHEBI:17568"/>
        <dbReference type="ChEBI" id="CHEBI:33019"/>
        <dbReference type="ChEBI" id="CHEBI:57865"/>
        <dbReference type="ChEBI" id="CHEBI:58017"/>
        <dbReference type="EC" id="2.4.2.9"/>
    </reaction>
</comment>
<evidence type="ECO:0000256" key="4">
    <source>
        <dbReference type="ARBA" id="ARBA00022533"/>
    </source>
</evidence>
<dbReference type="GO" id="GO:0004845">
    <property type="term" value="F:uracil phosphoribosyltransferase activity"/>
    <property type="evidence" value="ECO:0007669"/>
    <property type="project" value="UniProtKB-UniRule"/>
</dbReference>
<keyword evidence="8 15" id="KW-0460">Magnesium</keyword>
<sequence>MTKDVFVFDHPLLQHKLTMIRKKETGSKEFRELVQEVSSLMAYEMTKSLPLEEVEIETPITKTKSFVLSGKTIAIVPLMRAGLGMVNGILNMIPVAKVAHVGLYRDPDTLEAVEYYAKFPKDISEREIFIVDPMLATGGTAIAAIQALKNREAKNINFICLIASPEGISAVQNEFPDVQIFTAAIDPGLNEKSYITPGFGDAGDRLFGTK</sequence>
<dbReference type="InterPro" id="IPR000836">
    <property type="entry name" value="PRTase_dom"/>
</dbReference>
<dbReference type="InterPro" id="IPR034332">
    <property type="entry name" value="Upp_B"/>
</dbReference>
<dbReference type="GO" id="GO:0005525">
    <property type="term" value="F:GTP binding"/>
    <property type="evidence" value="ECO:0007669"/>
    <property type="project" value="UniProtKB-KW"/>
</dbReference>
<accession>A0A1H7USM8</accession>
<dbReference type="InterPro" id="IPR050054">
    <property type="entry name" value="UPRTase/APRTase"/>
</dbReference>
<evidence type="ECO:0000256" key="10">
    <source>
        <dbReference type="ARBA" id="ARBA00031082"/>
    </source>
</evidence>
<dbReference type="Proteomes" id="UP000198548">
    <property type="component" value="Unassembled WGS sequence"/>
</dbReference>
<evidence type="ECO:0000313" key="19">
    <source>
        <dbReference type="Proteomes" id="UP000198548"/>
    </source>
</evidence>
<dbReference type="AlphaFoldDB" id="A0A1H7USM8"/>
<evidence type="ECO:0000256" key="15">
    <source>
        <dbReference type="HAMAP-Rule" id="MF_01218"/>
    </source>
</evidence>
<evidence type="ECO:0000259" key="16">
    <source>
        <dbReference type="Pfam" id="PF14681"/>
    </source>
</evidence>